<accession>A0A8T2RYJ8</accession>
<evidence type="ECO:0000256" key="11">
    <source>
        <dbReference type="ARBA" id="ARBA00023136"/>
    </source>
</evidence>
<evidence type="ECO:0000313" key="19">
    <source>
        <dbReference type="Proteomes" id="UP000825935"/>
    </source>
</evidence>
<keyword evidence="8" id="KW-0630">Potassium</keyword>
<evidence type="ECO:0000313" key="18">
    <source>
        <dbReference type="EMBL" id="KAH7300931.1"/>
    </source>
</evidence>
<dbReference type="SUPFAM" id="SSF81324">
    <property type="entry name" value="Voltage-gated potassium channels"/>
    <property type="match status" value="1"/>
</dbReference>
<evidence type="ECO:0000256" key="10">
    <source>
        <dbReference type="ARBA" id="ARBA00023065"/>
    </source>
</evidence>
<dbReference type="EMBL" id="CM035428">
    <property type="protein sequence ID" value="KAH7300931.1"/>
    <property type="molecule type" value="Genomic_DNA"/>
</dbReference>
<evidence type="ECO:0000256" key="15">
    <source>
        <dbReference type="SAM" id="SignalP"/>
    </source>
</evidence>
<dbReference type="SMART" id="SM00100">
    <property type="entry name" value="cNMP"/>
    <property type="match status" value="1"/>
</dbReference>
<dbReference type="PRINTS" id="PR01463">
    <property type="entry name" value="EAGCHANLFMLY"/>
</dbReference>
<feature type="domain" description="Cyclic nucleotide-binding" evidence="16">
    <location>
        <begin position="386"/>
        <end position="497"/>
    </location>
</feature>
<feature type="chain" id="PRO_5036275835" evidence="15">
    <location>
        <begin position="18"/>
        <end position="900"/>
    </location>
</feature>
<dbReference type="AlphaFoldDB" id="A0A8T2RYJ8"/>
<dbReference type="InterPro" id="IPR000595">
    <property type="entry name" value="cNMP-bd_dom"/>
</dbReference>
<reference evidence="18 19" key="1">
    <citation type="submission" date="2021-08" db="EMBL/GenBank/DDBJ databases">
        <title>WGS assembly of Ceratopteris richardii.</title>
        <authorList>
            <person name="Marchant D.B."/>
            <person name="Chen G."/>
            <person name="Jenkins J."/>
            <person name="Shu S."/>
            <person name="Leebens-Mack J."/>
            <person name="Grimwood J."/>
            <person name="Schmutz J."/>
            <person name="Soltis P."/>
            <person name="Soltis D."/>
            <person name="Chen Z.-H."/>
        </authorList>
    </citation>
    <scope>NUCLEOTIDE SEQUENCE [LARGE SCALE GENOMIC DNA]</scope>
    <source>
        <strain evidence="18">Whitten #5841</strain>
        <tissue evidence="18">Leaf</tissue>
    </source>
</reference>
<dbReference type="Gene3D" id="1.25.40.20">
    <property type="entry name" value="Ankyrin repeat-containing domain"/>
    <property type="match status" value="2"/>
</dbReference>
<keyword evidence="7" id="KW-0851">Voltage-gated channel</keyword>
<protein>
    <submittedName>
        <fullName evidence="18">Uncharacterized protein</fullName>
    </submittedName>
</protein>
<keyword evidence="5 14" id="KW-0812">Transmembrane</keyword>
<comment type="similarity">
    <text evidence="2">Belongs to the potassium channel family. Plant (TC 1.A.1.4) subfamily.</text>
</comment>
<evidence type="ECO:0000259" key="16">
    <source>
        <dbReference type="PROSITE" id="PS50042"/>
    </source>
</evidence>
<dbReference type="Gene3D" id="1.10.287.70">
    <property type="match status" value="1"/>
</dbReference>
<evidence type="ECO:0000256" key="7">
    <source>
        <dbReference type="ARBA" id="ARBA00022882"/>
    </source>
</evidence>
<keyword evidence="4" id="KW-0633">Potassium transport</keyword>
<keyword evidence="19" id="KW-1185">Reference proteome</keyword>
<dbReference type="Pfam" id="PF12796">
    <property type="entry name" value="Ank_2"/>
    <property type="match status" value="2"/>
</dbReference>
<dbReference type="InterPro" id="IPR005821">
    <property type="entry name" value="Ion_trans_dom"/>
</dbReference>
<feature type="transmembrane region" description="Helical" evidence="14">
    <location>
        <begin position="256"/>
        <end position="275"/>
    </location>
</feature>
<dbReference type="PROSITE" id="PS50088">
    <property type="entry name" value="ANK_REPEAT"/>
    <property type="match status" value="2"/>
</dbReference>
<dbReference type="InterPro" id="IPR045319">
    <property type="entry name" value="KAT/AKT"/>
</dbReference>
<feature type="repeat" description="ANK" evidence="13">
    <location>
        <begin position="670"/>
        <end position="702"/>
    </location>
</feature>
<evidence type="ECO:0000256" key="2">
    <source>
        <dbReference type="ARBA" id="ARBA00007929"/>
    </source>
</evidence>
<dbReference type="InterPro" id="IPR021789">
    <property type="entry name" value="KHA_dom"/>
</dbReference>
<dbReference type="PRINTS" id="PR01415">
    <property type="entry name" value="ANKYRIN"/>
</dbReference>
<dbReference type="InterPro" id="IPR036770">
    <property type="entry name" value="Ankyrin_rpt-contain_sf"/>
</dbReference>
<dbReference type="InterPro" id="IPR003938">
    <property type="entry name" value="K_chnl_volt-dep_EAG/ELK/ERG"/>
</dbReference>
<keyword evidence="10" id="KW-0406">Ion transport</keyword>
<feature type="repeat" description="ANK" evidence="13">
    <location>
        <begin position="573"/>
        <end position="605"/>
    </location>
</feature>
<dbReference type="GO" id="GO:0034702">
    <property type="term" value="C:monoatomic ion channel complex"/>
    <property type="evidence" value="ECO:0007669"/>
    <property type="project" value="UniProtKB-KW"/>
</dbReference>
<evidence type="ECO:0000259" key="17">
    <source>
        <dbReference type="PROSITE" id="PS51490"/>
    </source>
</evidence>
<gene>
    <name evidence="18" type="ORF">KP509_23G003900</name>
</gene>
<keyword evidence="3" id="KW-0813">Transport</keyword>
<evidence type="ECO:0000256" key="8">
    <source>
        <dbReference type="ARBA" id="ARBA00022958"/>
    </source>
</evidence>
<dbReference type="PANTHER" id="PTHR45743">
    <property type="entry name" value="POTASSIUM CHANNEL AKT1"/>
    <property type="match status" value="1"/>
</dbReference>
<evidence type="ECO:0000256" key="3">
    <source>
        <dbReference type="ARBA" id="ARBA00022448"/>
    </source>
</evidence>
<evidence type="ECO:0000256" key="4">
    <source>
        <dbReference type="ARBA" id="ARBA00022538"/>
    </source>
</evidence>
<feature type="transmembrane region" description="Helical" evidence="14">
    <location>
        <begin position="203"/>
        <end position="228"/>
    </location>
</feature>
<dbReference type="Pfam" id="PF00027">
    <property type="entry name" value="cNMP_binding"/>
    <property type="match status" value="1"/>
</dbReference>
<keyword evidence="9 14" id="KW-1133">Transmembrane helix</keyword>
<proteinExistence type="inferred from homology"/>
<feature type="transmembrane region" description="Helical" evidence="14">
    <location>
        <begin position="287"/>
        <end position="309"/>
    </location>
</feature>
<dbReference type="Proteomes" id="UP000825935">
    <property type="component" value="Chromosome 23"/>
</dbReference>
<evidence type="ECO:0000256" key="5">
    <source>
        <dbReference type="ARBA" id="ARBA00022692"/>
    </source>
</evidence>
<dbReference type="Pfam" id="PF00520">
    <property type="entry name" value="Ion_trans"/>
    <property type="match status" value="1"/>
</dbReference>
<dbReference type="PROSITE" id="PS51490">
    <property type="entry name" value="KHA"/>
    <property type="match status" value="1"/>
</dbReference>
<comment type="caution">
    <text evidence="18">The sequence shown here is derived from an EMBL/GenBank/DDBJ whole genome shotgun (WGS) entry which is preliminary data.</text>
</comment>
<evidence type="ECO:0000256" key="12">
    <source>
        <dbReference type="ARBA" id="ARBA00023303"/>
    </source>
</evidence>
<organism evidence="18 19">
    <name type="scientific">Ceratopteris richardii</name>
    <name type="common">Triangle waterfern</name>
    <dbReference type="NCBI Taxonomy" id="49495"/>
    <lineage>
        <taxon>Eukaryota</taxon>
        <taxon>Viridiplantae</taxon>
        <taxon>Streptophyta</taxon>
        <taxon>Embryophyta</taxon>
        <taxon>Tracheophyta</taxon>
        <taxon>Polypodiopsida</taxon>
        <taxon>Polypodiidae</taxon>
        <taxon>Polypodiales</taxon>
        <taxon>Pteridineae</taxon>
        <taxon>Pteridaceae</taxon>
        <taxon>Parkerioideae</taxon>
        <taxon>Ceratopteris</taxon>
    </lineage>
</organism>
<evidence type="ECO:0000256" key="9">
    <source>
        <dbReference type="ARBA" id="ARBA00022989"/>
    </source>
</evidence>
<dbReference type="PANTHER" id="PTHR45743:SF2">
    <property type="entry name" value="POTASSIUM CHANNEL AKT1"/>
    <property type="match status" value="1"/>
</dbReference>
<evidence type="ECO:0000256" key="13">
    <source>
        <dbReference type="PROSITE-ProRule" id="PRU00023"/>
    </source>
</evidence>
<dbReference type="FunFam" id="1.10.287.70:FF:000123">
    <property type="entry name" value="Potassium channel KAT3"/>
    <property type="match status" value="1"/>
</dbReference>
<evidence type="ECO:0000256" key="6">
    <source>
        <dbReference type="ARBA" id="ARBA00022826"/>
    </source>
</evidence>
<dbReference type="GO" id="GO:0005249">
    <property type="term" value="F:voltage-gated potassium channel activity"/>
    <property type="evidence" value="ECO:0007669"/>
    <property type="project" value="InterPro"/>
</dbReference>
<dbReference type="SMART" id="SM00248">
    <property type="entry name" value="ANK"/>
    <property type="match status" value="5"/>
</dbReference>
<feature type="transmembrane region" description="Helical" evidence="14">
    <location>
        <begin position="104"/>
        <end position="123"/>
    </location>
</feature>
<feature type="signal peptide" evidence="15">
    <location>
        <begin position="1"/>
        <end position="17"/>
    </location>
</feature>
<evidence type="ECO:0000256" key="14">
    <source>
        <dbReference type="SAM" id="Phobius"/>
    </source>
</evidence>
<dbReference type="InterPro" id="IPR002110">
    <property type="entry name" value="Ankyrin_rpt"/>
</dbReference>
<feature type="transmembrane region" description="Helical" evidence="14">
    <location>
        <begin position="73"/>
        <end position="92"/>
    </location>
</feature>
<dbReference type="PROSITE" id="PS50297">
    <property type="entry name" value="ANK_REP_REGION"/>
    <property type="match status" value="2"/>
</dbReference>
<name>A0A8T2RYJ8_CERRI</name>
<keyword evidence="15" id="KW-0732">Signal</keyword>
<feature type="domain" description="KHA" evidence="17">
    <location>
        <begin position="821"/>
        <end position="900"/>
    </location>
</feature>
<keyword evidence="11 14" id="KW-0472">Membrane</keyword>
<keyword evidence="6" id="KW-0631">Potassium channel</keyword>
<dbReference type="Gene3D" id="2.60.120.10">
    <property type="entry name" value="Jelly Rolls"/>
    <property type="match status" value="1"/>
</dbReference>
<dbReference type="InterPro" id="IPR018490">
    <property type="entry name" value="cNMP-bd_dom_sf"/>
</dbReference>
<dbReference type="OrthoDB" id="426293at2759"/>
<dbReference type="SUPFAM" id="SSF48403">
    <property type="entry name" value="Ankyrin repeat"/>
    <property type="match status" value="1"/>
</dbReference>
<dbReference type="SUPFAM" id="SSF51206">
    <property type="entry name" value="cAMP-binding domain-like"/>
    <property type="match status" value="1"/>
</dbReference>
<dbReference type="Pfam" id="PF11834">
    <property type="entry name" value="KHA"/>
    <property type="match status" value="1"/>
</dbReference>
<dbReference type="CDD" id="cd00038">
    <property type="entry name" value="CAP_ED"/>
    <property type="match status" value="1"/>
</dbReference>
<dbReference type="FunFam" id="2.60.120.10:FF:000074">
    <property type="entry name" value="Potassium channel KAT2"/>
    <property type="match status" value="1"/>
</dbReference>
<keyword evidence="13" id="KW-0040">ANK repeat</keyword>
<dbReference type="OMA" id="IEMIFKS"/>
<comment type="subcellular location">
    <subcellularLocation>
        <location evidence="1">Membrane</location>
        <topology evidence="1">Multi-pass membrane protein</topology>
    </subcellularLocation>
</comment>
<keyword evidence="12" id="KW-0407">Ion channel</keyword>
<sequence>MVLPIMAFARFVFPCLGGNNLQSQDAEHSLDDSYRTFSSALLPALGARSLNHLNLHRHIISPYDHRYRFWQNALVVLVIYSAWVAPFELAFLRDLPLQFFIVDYIVDALFAADIIMTFFVAYVDTKTGLLVDRKFQIALRYASTWLVLDIASTIPFQLFSVFTNGEPGKGLTYGLLNMLRLWRLKRVSSFFARLEKNARLSYFFVRCLKLLCVTLLVVHSVGCFYYLLAERHSDPSRTWIGAVIPDFKSLSIWTRYICAMYWSIATLTTVGYGNLHAQNSSEMAFETYYNLLNLGLYAYIIGNMTNLIVHKSERTQKFRDIVQAVSSFALRNHLPRSLHEQIMGYFKLKFHTEKLQHEETMSILPKAVRSKVAQHLFQETVDKVYLFEGTSNDFVLQLVTNMKAEYFPPKEDVILQNEAPTEFYVLVSGMVELLINKDGAEQVVGTAGPGEVVGTAGPGEVIGEIGALCYKPQPYTARTRKLSQLLRIGRNVFLTMVQGNIMDGQIVMINLYQHLKDSKTSVLPRFYDEIDSLFAEIEGSMTLNLCFIASRGNFHVLEQFLQRGRDPNRRDYCGRTPLHIAVANGSLECVEVLLHHGGDPNAEDDDGILPLWEAIQGGNNEIAEMLWSHGAHLPYGKEGDLLCKAVDNGSLSILQDLIKYGADINATNADGSTALHNAISTSNLDIAKLLIDHGADLHKTDGRGLKPAELARQLKEGGILHLLLEKECKNNEEQKLKINEITTLGSRKEEWQKKDKEATVDGDQVKPSPAQIRVKHITQCATTKGPRTEANSDKSLMRKLSICSLTLDRDIFSRNDPPALRISIYPHHPKGSRFLKSFGKLVHLPRSMEELLQIASNEFQYSPVKILTEGLAEVSTLDLIRDNDHLYIVDQQELDRILGI</sequence>
<dbReference type="EMBL" id="CM035428">
    <property type="protein sequence ID" value="KAH7300929.1"/>
    <property type="molecule type" value="Genomic_DNA"/>
</dbReference>
<evidence type="ECO:0000256" key="1">
    <source>
        <dbReference type="ARBA" id="ARBA00004141"/>
    </source>
</evidence>
<dbReference type="InterPro" id="IPR014710">
    <property type="entry name" value="RmlC-like_jellyroll"/>
</dbReference>
<dbReference type="PROSITE" id="PS50042">
    <property type="entry name" value="CNMP_BINDING_3"/>
    <property type="match status" value="1"/>
</dbReference>